<dbReference type="Proteomes" id="UP000450599">
    <property type="component" value="Unassembled WGS sequence"/>
</dbReference>
<dbReference type="Proteomes" id="UP000095591">
    <property type="component" value="Unassembled WGS sequence"/>
</dbReference>
<proteinExistence type="predicted"/>
<gene>
    <name evidence="1" type="ORF">ERS852429_04329</name>
    <name evidence="2" type="ORF">ERS852560_03921</name>
    <name evidence="4" type="ORF">GKD54_21350</name>
    <name evidence="3" type="ORF">GKD58_21600</name>
</gene>
<reference evidence="7 8" key="2">
    <citation type="journal article" date="2019" name="Nat. Med.">
        <title>A library of human gut bacterial isolates paired with longitudinal multiomics data enables mechanistic microbiome research.</title>
        <authorList>
            <person name="Poyet M."/>
            <person name="Groussin M."/>
            <person name="Gibbons S.M."/>
            <person name="Avila-Pacheco J."/>
            <person name="Jiang X."/>
            <person name="Kearney S.M."/>
            <person name="Perrotta A.R."/>
            <person name="Berdy B."/>
            <person name="Zhao S."/>
            <person name="Lieberman T.D."/>
            <person name="Swanson P.K."/>
            <person name="Smith M."/>
            <person name="Roesemann S."/>
            <person name="Alexander J.E."/>
            <person name="Rich S.A."/>
            <person name="Livny J."/>
            <person name="Vlamakis H."/>
            <person name="Clish C."/>
            <person name="Bullock K."/>
            <person name="Deik A."/>
            <person name="Scott J."/>
            <person name="Pierce K.A."/>
            <person name="Xavier R.J."/>
            <person name="Alm E.J."/>
        </authorList>
    </citation>
    <scope>NUCLEOTIDE SEQUENCE [LARGE SCALE GENOMIC DNA]</scope>
    <source>
        <strain evidence="4 8">BIOML-A10</strain>
        <strain evidence="3 7">BIOML-A11</strain>
    </source>
</reference>
<protein>
    <recommendedName>
        <fullName evidence="9">Glycosyltransferase</fullName>
    </recommendedName>
</protein>
<dbReference type="EMBL" id="WKMX01000028">
    <property type="protein sequence ID" value="MRZ08696.1"/>
    <property type="molecule type" value="Genomic_DNA"/>
</dbReference>
<reference evidence="5 6" key="1">
    <citation type="submission" date="2015-09" db="EMBL/GenBank/DDBJ databases">
        <authorList>
            <consortium name="Pathogen Informatics"/>
        </authorList>
    </citation>
    <scope>NUCLEOTIDE SEQUENCE [LARGE SCALE GENOMIC DNA]</scope>
    <source>
        <strain evidence="1 6">2789STDY5608872</strain>
        <strain evidence="2 5">2789STDY5834948</strain>
    </source>
</reference>
<name>A0A173W4E7_PARDI</name>
<dbReference type="SUPFAM" id="SSF53756">
    <property type="entry name" value="UDP-Glycosyltransferase/glycogen phosphorylase"/>
    <property type="match status" value="1"/>
</dbReference>
<dbReference type="RefSeq" id="WP_140394016.1">
    <property type="nucleotide sequence ID" value="NZ_CZBM01000021.1"/>
</dbReference>
<sequence length="383" mass="43768">MRRILFIATCDMGKRTGGGLANLAYYNAFKHLFPCVVDLAMAEENCIGMYADAIHVPRRGFVKKIIGIVHGEFHRNLAFFRHYVRAVAGKYSCCVINGGVYAGDMINLFHEQGIKVIVIHHNFEREYHLGNRSWKTLWGLNATLLNRIERNAFLKSDLNCYITAEDKRLFHKYYGDCRGREYILGVFEPSSVSLLPMRGEGDSVVRHIIVSGSMNSTQTITGIMDFKERYYSILEENYKDWNVIFAGRNPGEEIVGFCDEHSDRLSLIPNPPVMDEVIDRGSIFLCPTNVGGGLKLRLMDALRRGMPVLTHEVSARGYDVFFGYPFFQVYHDEDSFKKGLETLVVFMRDNENWQSDILRIYVSHFGFDSGCDRVFEAISLLSL</sequence>
<dbReference type="EMBL" id="CYXP01000016">
    <property type="protein sequence ID" value="CUN33265.1"/>
    <property type="molecule type" value="Genomic_DNA"/>
</dbReference>
<evidence type="ECO:0000313" key="7">
    <source>
        <dbReference type="Proteomes" id="UP000450599"/>
    </source>
</evidence>
<evidence type="ECO:0000313" key="5">
    <source>
        <dbReference type="Proteomes" id="UP000095332"/>
    </source>
</evidence>
<evidence type="ECO:0000313" key="6">
    <source>
        <dbReference type="Proteomes" id="UP000095591"/>
    </source>
</evidence>
<dbReference type="AlphaFoldDB" id="A0A173W4E7"/>
<dbReference type="Proteomes" id="UP000095332">
    <property type="component" value="Unassembled WGS sequence"/>
</dbReference>
<dbReference type="Proteomes" id="UP000471216">
    <property type="component" value="Unassembled WGS sequence"/>
</dbReference>
<evidence type="ECO:0000313" key="2">
    <source>
        <dbReference type="EMBL" id="CUQ53708.1"/>
    </source>
</evidence>
<evidence type="ECO:0000313" key="8">
    <source>
        <dbReference type="Proteomes" id="UP000471216"/>
    </source>
</evidence>
<dbReference type="EMBL" id="CZBM01000021">
    <property type="protein sequence ID" value="CUQ53708.1"/>
    <property type="molecule type" value="Genomic_DNA"/>
</dbReference>
<accession>A0A173W4E7</accession>
<evidence type="ECO:0000313" key="4">
    <source>
        <dbReference type="EMBL" id="MRZ08696.1"/>
    </source>
</evidence>
<dbReference type="EMBL" id="WKMW01000031">
    <property type="protein sequence ID" value="MRY86804.1"/>
    <property type="molecule type" value="Genomic_DNA"/>
</dbReference>
<organism evidence="1 6">
    <name type="scientific">Parabacteroides distasonis</name>
    <dbReference type="NCBI Taxonomy" id="823"/>
    <lineage>
        <taxon>Bacteria</taxon>
        <taxon>Pseudomonadati</taxon>
        <taxon>Bacteroidota</taxon>
        <taxon>Bacteroidia</taxon>
        <taxon>Bacteroidales</taxon>
        <taxon>Tannerellaceae</taxon>
        <taxon>Parabacteroides</taxon>
    </lineage>
</organism>
<evidence type="ECO:0008006" key="9">
    <source>
        <dbReference type="Google" id="ProtNLM"/>
    </source>
</evidence>
<evidence type="ECO:0000313" key="1">
    <source>
        <dbReference type="EMBL" id="CUN33265.1"/>
    </source>
</evidence>
<evidence type="ECO:0000313" key="3">
    <source>
        <dbReference type="EMBL" id="MRY86804.1"/>
    </source>
</evidence>